<dbReference type="EMBL" id="JAINUF010000020">
    <property type="protein sequence ID" value="KAJ8335615.1"/>
    <property type="molecule type" value="Genomic_DNA"/>
</dbReference>
<sequence>MRATGYSCQSDKACRQYQGKTGQSVLHRGSWEMEDLHEGDCPHRDAPLLSLSLSLATHLRGVPPGHRRSPSGAGCYDNKRVFRGGGDDGVRQTIPEHSANSVLKPSFPYQPWLAGSMSPP</sequence>
<protein>
    <submittedName>
        <fullName evidence="1">Uncharacterized protein</fullName>
    </submittedName>
</protein>
<dbReference type="Proteomes" id="UP001152622">
    <property type="component" value="Chromosome 20"/>
</dbReference>
<evidence type="ECO:0000313" key="1">
    <source>
        <dbReference type="EMBL" id="KAJ8335615.1"/>
    </source>
</evidence>
<gene>
    <name evidence="1" type="ORF">SKAU_G00389570</name>
</gene>
<evidence type="ECO:0000313" key="2">
    <source>
        <dbReference type="Proteomes" id="UP001152622"/>
    </source>
</evidence>
<reference evidence="1" key="1">
    <citation type="journal article" date="2023" name="Science">
        <title>Genome structures resolve the early diversification of teleost fishes.</title>
        <authorList>
            <person name="Parey E."/>
            <person name="Louis A."/>
            <person name="Montfort J."/>
            <person name="Bouchez O."/>
            <person name="Roques C."/>
            <person name="Iampietro C."/>
            <person name="Lluch J."/>
            <person name="Castinel A."/>
            <person name="Donnadieu C."/>
            <person name="Desvignes T."/>
            <person name="Floi Bucao C."/>
            <person name="Jouanno E."/>
            <person name="Wen M."/>
            <person name="Mejri S."/>
            <person name="Dirks R."/>
            <person name="Jansen H."/>
            <person name="Henkel C."/>
            <person name="Chen W.J."/>
            <person name="Zahm M."/>
            <person name="Cabau C."/>
            <person name="Klopp C."/>
            <person name="Thompson A.W."/>
            <person name="Robinson-Rechavi M."/>
            <person name="Braasch I."/>
            <person name="Lecointre G."/>
            <person name="Bobe J."/>
            <person name="Postlethwait J.H."/>
            <person name="Berthelot C."/>
            <person name="Roest Crollius H."/>
            <person name="Guiguen Y."/>
        </authorList>
    </citation>
    <scope>NUCLEOTIDE SEQUENCE</scope>
    <source>
        <strain evidence="1">WJC10195</strain>
    </source>
</reference>
<accession>A0A9Q1EBB9</accession>
<comment type="caution">
    <text evidence="1">The sequence shown here is derived from an EMBL/GenBank/DDBJ whole genome shotgun (WGS) entry which is preliminary data.</text>
</comment>
<dbReference type="AlphaFoldDB" id="A0A9Q1EBB9"/>
<name>A0A9Q1EBB9_SYNKA</name>
<keyword evidence="2" id="KW-1185">Reference proteome</keyword>
<organism evidence="1 2">
    <name type="scientific">Synaphobranchus kaupii</name>
    <name type="common">Kaup's arrowtooth eel</name>
    <dbReference type="NCBI Taxonomy" id="118154"/>
    <lineage>
        <taxon>Eukaryota</taxon>
        <taxon>Metazoa</taxon>
        <taxon>Chordata</taxon>
        <taxon>Craniata</taxon>
        <taxon>Vertebrata</taxon>
        <taxon>Euteleostomi</taxon>
        <taxon>Actinopterygii</taxon>
        <taxon>Neopterygii</taxon>
        <taxon>Teleostei</taxon>
        <taxon>Anguilliformes</taxon>
        <taxon>Synaphobranchidae</taxon>
        <taxon>Synaphobranchus</taxon>
    </lineage>
</organism>
<proteinExistence type="predicted"/>